<evidence type="ECO:0000256" key="7">
    <source>
        <dbReference type="ARBA" id="ARBA00040167"/>
    </source>
</evidence>
<gene>
    <name evidence="11" type="ORF">EVB02_01785</name>
</gene>
<reference evidence="11 12" key="1">
    <citation type="submission" date="2019-02" db="EMBL/GenBank/DDBJ databases">
        <title>Prokaryotic population dynamics and viral predation in marine succession experiment using metagenomics: the confinement effect.</title>
        <authorList>
            <person name="Haro-Moreno J.M."/>
            <person name="Rodriguez-Valera F."/>
            <person name="Lopez-Perez M."/>
        </authorList>
    </citation>
    <scope>NUCLEOTIDE SEQUENCE [LARGE SCALE GENOMIC DNA]</scope>
    <source>
        <strain evidence="11">MED-G169</strain>
    </source>
</reference>
<protein>
    <recommendedName>
        <fullName evidence="7 9">Uroporphyrinogen-III synthase</fullName>
        <ecNumber evidence="3 9">4.2.1.75</ecNumber>
    </recommendedName>
</protein>
<keyword evidence="4 9" id="KW-0456">Lyase</keyword>
<evidence type="ECO:0000313" key="12">
    <source>
        <dbReference type="Proteomes" id="UP000318148"/>
    </source>
</evidence>
<evidence type="ECO:0000256" key="1">
    <source>
        <dbReference type="ARBA" id="ARBA00004772"/>
    </source>
</evidence>
<evidence type="ECO:0000256" key="9">
    <source>
        <dbReference type="RuleBase" id="RU366031"/>
    </source>
</evidence>
<feature type="domain" description="Tetrapyrrole biosynthesis uroporphyrinogen III synthase" evidence="10">
    <location>
        <begin position="37"/>
        <end position="245"/>
    </location>
</feature>
<comment type="function">
    <text evidence="6 9">Catalyzes cyclization of the linear tetrapyrrole, hydroxymethylbilane, to the macrocyclic uroporphyrinogen III.</text>
</comment>
<dbReference type="SUPFAM" id="SSF69618">
    <property type="entry name" value="HemD-like"/>
    <property type="match status" value="1"/>
</dbReference>
<evidence type="ECO:0000256" key="2">
    <source>
        <dbReference type="ARBA" id="ARBA00008133"/>
    </source>
</evidence>
<dbReference type="PANTHER" id="PTHR38042">
    <property type="entry name" value="UROPORPHYRINOGEN-III SYNTHASE, CHLOROPLASTIC"/>
    <property type="match status" value="1"/>
</dbReference>
<comment type="similarity">
    <text evidence="2 9">Belongs to the uroporphyrinogen-III synthase family.</text>
</comment>
<dbReference type="Proteomes" id="UP000318148">
    <property type="component" value="Unassembled WGS sequence"/>
</dbReference>
<dbReference type="EMBL" id="SHBO01000014">
    <property type="protein sequence ID" value="RZO07282.1"/>
    <property type="molecule type" value="Genomic_DNA"/>
</dbReference>
<dbReference type="GO" id="GO:0004852">
    <property type="term" value="F:uroporphyrinogen-III synthase activity"/>
    <property type="evidence" value="ECO:0007669"/>
    <property type="project" value="UniProtKB-UniRule"/>
</dbReference>
<sequence length="254" mass="28671">MAIHVLENKKILVLKSRRGEDDLLEYLRNSRAILTYFPVVETEPNFSSKTVTSAFNNLKKYKLAIFVSPNAVKFAFEYLDNMRLTLPIEISYFAVGEVSAKLLCERVGNVIYPKANFSSEGLLELPQLKQVSGERILIFRGGQGSEILRDSLLLKAESVDYCDIYKRKINKNYLAQARKKMKDIDCLVVFSAQVLSSLGNLNGICGNHDWRQLTLLVASRRLAKIGEELGYKSIKVANTSSVDGMELAFSEIFR</sequence>
<proteinExistence type="inferred from homology"/>
<comment type="pathway">
    <text evidence="1 9">Porphyrin-containing compound metabolism; protoporphyrin-IX biosynthesis; coproporphyrinogen-III from 5-aminolevulinate: step 3/4.</text>
</comment>
<dbReference type="InterPro" id="IPR039793">
    <property type="entry name" value="UROS/Hem4"/>
</dbReference>
<evidence type="ECO:0000256" key="3">
    <source>
        <dbReference type="ARBA" id="ARBA00013109"/>
    </source>
</evidence>
<evidence type="ECO:0000259" key="10">
    <source>
        <dbReference type="Pfam" id="PF02602"/>
    </source>
</evidence>
<dbReference type="GO" id="GO:0006780">
    <property type="term" value="P:uroporphyrinogen III biosynthetic process"/>
    <property type="evidence" value="ECO:0007669"/>
    <property type="project" value="UniProtKB-UniRule"/>
</dbReference>
<dbReference type="Pfam" id="PF02602">
    <property type="entry name" value="HEM4"/>
    <property type="match status" value="1"/>
</dbReference>
<evidence type="ECO:0000313" key="11">
    <source>
        <dbReference type="EMBL" id="RZO07282.1"/>
    </source>
</evidence>
<dbReference type="AlphaFoldDB" id="A0A520LML5"/>
<dbReference type="InterPro" id="IPR036108">
    <property type="entry name" value="4pyrrol_syn_uPrphyn_synt_sf"/>
</dbReference>
<dbReference type="Gene3D" id="3.40.50.10090">
    <property type="match status" value="2"/>
</dbReference>
<dbReference type="UniPathway" id="UPA00251">
    <property type="reaction ID" value="UER00320"/>
</dbReference>
<dbReference type="EC" id="4.2.1.75" evidence="3 9"/>
<evidence type="ECO:0000256" key="8">
    <source>
        <dbReference type="ARBA" id="ARBA00048617"/>
    </source>
</evidence>
<dbReference type="CDD" id="cd06578">
    <property type="entry name" value="HemD"/>
    <property type="match status" value="1"/>
</dbReference>
<dbReference type="PANTHER" id="PTHR38042:SF1">
    <property type="entry name" value="UROPORPHYRINOGEN-III SYNTHASE, CHLOROPLASTIC"/>
    <property type="match status" value="1"/>
</dbReference>
<keyword evidence="5 9" id="KW-0627">Porphyrin biosynthesis</keyword>
<name>A0A520LML5_9GAMM</name>
<accession>A0A520LML5</accession>
<comment type="caution">
    <text evidence="11">The sequence shown here is derived from an EMBL/GenBank/DDBJ whole genome shotgun (WGS) entry which is preliminary data.</text>
</comment>
<comment type="catalytic activity">
    <reaction evidence="8 9">
        <text>hydroxymethylbilane = uroporphyrinogen III + H2O</text>
        <dbReference type="Rhea" id="RHEA:18965"/>
        <dbReference type="ChEBI" id="CHEBI:15377"/>
        <dbReference type="ChEBI" id="CHEBI:57308"/>
        <dbReference type="ChEBI" id="CHEBI:57845"/>
        <dbReference type="EC" id="4.2.1.75"/>
    </reaction>
</comment>
<evidence type="ECO:0000256" key="4">
    <source>
        <dbReference type="ARBA" id="ARBA00023239"/>
    </source>
</evidence>
<organism evidence="11 12">
    <name type="scientific">SAR92 clade bacterium</name>
    <dbReference type="NCBI Taxonomy" id="2315479"/>
    <lineage>
        <taxon>Bacteria</taxon>
        <taxon>Pseudomonadati</taxon>
        <taxon>Pseudomonadota</taxon>
        <taxon>Gammaproteobacteria</taxon>
        <taxon>Cellvibrionales</taxon>
        <taxon>Porticoccaceae</taxon>
        <taxon>SAR92 clade</taxon>
    </lineage>
</organism>
<dbReference type="GO" id="GO:0006782">
    <property type="term" value="P:protoporphyrinogen IX biosynthetic process"/>
    <property type="evidence" value="ECO:0007669"/>
    <property type="project" value="UniProtKB-UniRule"/>
</dbReference>
<evidence type="ECO:0000256" key="6">
    <source>
        <dbReference type="ARBA" id="ARBA00037589"/>
    </source>
</evidence>
<dbReference type="InterPro" id="IPR003754">
    <property type="entry name" value="4pyrrol_synth_uPrphyn_synth"/>
</dbReference>
<evidence type="ECO:0000256" key="5">
    <source>
        <dbReference type="ARBA" id="ARBA00023244"/>
    </source>
</evidence>